<dbReference type="Gene3D" id="1.10.10.60">
    <property type="entry name" value="Homeodomain-like"/>
    <property type="match status" value="1"/>
</dbReference>
<dbReference type="Proteomes" id="UP001180020">
    <property type="component" value="Unassembled WGS sequence"/>
</dbReference>
<feature type="region of interest" description="Disordered" evidence="1">
    <location>
        <begin position="1"/>
        <end position="32"/>
    </location>
</feature>
<dbReference type="InterPro" id="IPR044823">
    <property type="entry name" value="ASIL1/2-like"/>
</dbReference>
<gene>
    <name evidence="3" type="ORF">QJS10_CPB11g00233</name>
</gene>
<evidence type="ECO:0000259" key="2">
    <source>
        <dbReference type="PROSITE" id="PS50090"/>
    </source>
</evidence>
<dbReference type="InterPro" id="IPR044822">
    <property type="entry name" value="Myb_DNA-bind_4"/>
</dbReference>
<name>A0AAV9DV77_ACOCL</name>
<proteinExistence type="predicted"/>
<dbReference type="EMBL" id="JAUJYO010000011">
    <property type="protein sequence ID" value="KAK1304413.1"/>
    <property type="molecule type" value="Genomic_DNA"/>
</dbReference>
<feature type="domain" description="Myb-like" evidence="2">
    <location>
        <begin position="32"/>
        <end position="92"/>
    </location>
</feature>
<protein>
    <recommendedName>
        <fullName evidence="2">Myb-like domain-containing protein</fullName>
    </recommendedName>
</protein>
<dbReference type="Pfam" id="PF13837">
    <property type="entry name" value="Myb_DNA-bind_4"/>
    <property type="match status" value="1"/>
</dbReference>
<reference evidence="3" key="1">
    <citation type="journal article" date="2023" name="Nat. Commun.">
        <title>Diploid and tetraploid genomes of Acorus and the evolution of monocots.</title>
        <authorList>
            <person name="Ma L."/>
            <person name="Liu K.W."/>
            <person name="Li Z."/>
            <person name="Hsiao Y.Y."/>
            <person name="Qi Y."/>
            <person name="Fu T."/>
            <person name="Tang G.D."/>
            <person name="Zhang D."/>
            <person name="Sun W.H."/>
            <person name="Liu D.K."/>
            <person name="Li Y."/>
            <person name="Chen G.Z."/>
            <person name="Liu X.D."/>
            <person name="Liao X.Y."/>
            <person name="Jiang Y.T."/>
            <person name="Yu X."/>
            <person name="Hao Y."/>
            <person name="Huang J."/>
            <person name="Zhao X.W."/>
            <person name="Ke S."/>
            <person name="Chen Y.Y."/>
            <person name="Wu W.L."/>
            <person name="Hsu J.L."/>
            <person name="Lin Y.F."/>
            <person name="Huang M.D."/>
            <person name="Li C.Y."/>
            <person name="Huang L."/>
            <person name="Wang Z.W."/>
            <person name="Zhao X."/>
            <person name="Zhong W.Y."/>
            <person name="Peng D.H."/>
            <person name="Ahmad S."/>
            <person name="Lan S."/>
            <person name="Zhang J.S."/>
            <person name="Tsai W.C."/>
            <person name="Van de Peer Y."/>
            <person name="Liu Z.J."/>
        </authorList>
    </citation>
    <scope>NUCLEOTIDE SEQUENCE</scope>
    <source>
        <strain evidence="3">CP</strain>
    </source>
</reference>
<feature type="compositionally biased region" description="Basic residues" evidence="1">
    <location>
        <begin position="84"/>
        <end position="102"/>
    </location>
</feature>
<feature type="region of interest" description="Disordered" evidence="1">
    <location>
        <begin position="66"/>
        <end position="115"/>
    </location>
</feature>
<evidence type="ECO:0000313" key="3">
    <source>
        <dbReference type="EMBL" id="KAK1304413.1"/>
    </source>
</evidence>
<reference evidence="3" key="2">
    <citation type="submission" date="2023-06" db="EMBL/GenBank/DDBJ databases">
        <authorList>
            <person name="Ma L."/>
            <person name="Liu K.-W."/>
            <person name="Li Z."/>
            <person name="Hsiao Y.-Y."/>
            <person name="Qi Y."/>
            <person name="Fu T."/>
            <person name="Tang G."/>
            <person name="Zhang D."/>
            <person name="Sun W.-H."/>
            <person name="Liu D.-K."/>
            <person name="Li Y."/>
            <person name="Chen G.-Z."/>
            <person name="Liu X.-D."/>
            <person name="Liao X.-Y."/>
            <person name="Jiang Y.-T."/>
            <person name="Yu X."/>
            <person name="Hao Y."/>
            <person name="Huang J."/>
            <person name="Zhao X.-W."/>
            <person name="Ke S."/>
            <person name="Chen Y.-Y."/>
            <person name="Wu W.-L."/>
            <person name="Hsu J.-L."/>
            <person name="Lin Y.-F."/>
            <person name="Huang M.-D."/>
            <person name="Li C.-Y."/>
            <person name="Huang L."/>
            <person name="Wang Z.-W."/>
            <person name="Zhao X."/>
            <person name="Zhong W.-Y."/>
            <person name="Peng D.-H."/>
            <person name="Ahmad S."/>
            <person name="Lan S."/>
            <person name="Zhang J.-S."/>
            <person name="Tsai W.-C."/>
            <person name="Van De Peer Y."/>
            <person name="Liu Z.-J."/>
        </authorList>
    </citation>
    <scope>NUCLEOTIDE SEQUENCE</scope>
    <source>
        <strain evidence="3">CP</strain>
        <tissue evidence="3">Leaves</tissue>
    </source>
</reference>
<comment type="caution">
    <text evidence="3">The sequence shown here is derived from an EMBL/GenBank/DDBJ whole genome shotgun (WGS) entry which is preliminary data.</text>
</comment>
<evidence type="ECO:0000256" key="1">
    <source>
        <dbReference type="SAM" id="MobiDB-lite"/>
    </source>
</evidence>
<dbReference type="AlphaFoldDB" id="A0AAV9DV77"/>
<dbReference type="PANTHER" id="PTHR31307">
    <property type="entry name" value="TRIHELIX TRANSCRIPTION FACTOR ASIL2"/>
    <property type="match status" value="1"/>
</dbReference>
<keyword evidence="4" id="KW-1185">Reference proteome</keyword>
<dbReference type="PROSITE" id="PS50090">
    <property type="entry name" value="MYB_LIKE"/>
    <property type="match status" value="1"/>
</dbReference>
<feature type="compositionally biased region" description="Pro residues" evidence="1">
    <location>
        <begin position="10"/>
        <end position="31"/>
    </location>
</feature>
<evidence type="ECO:0000313" key="4">
    <source>
        <dbReference type="Proteomes" id="UP001180020"/>
    </source>
</evidence>
<accession>A0AAV9DV77</accession>
<feature type="region of interest" description="Disordered" evidence="1">
    <location>
        <begin position="133"/>
        <end position="185"/>
    </location>
</feature>
<organism evidence="3 4">
    <name type="scientific">Acorus calamus</name>
    <name type="common">Sweet flag</name>
    <dbReference type="NCBI Taxonomy" id="4465"/>
    <lineage>
        <taxon>Eukaryota</taxon>
        <taxon>Viridiplantae</taxon>
        <taxon>Streptophyta</taxon>
        <taxon>Embryophyta</taxon>
        <taxon>Tracheophyta</taxon>
        <taxon>Spermatophyta</taxon>
        <taxon>Magnoliopsida</taxon>
        <taxon>Liliopsida</taxon>
        <taxon>Acoraceae</taxon>
        <taxon>Acorus</taxon>
    </lineage>
</organism>
<dbReference type="SMART" id="SM00595">
    <property type="entry name" value="MADF"/>
    <property type="match status" value="1"/>
</dbReference>
<sequence>MSASSSSSVPLPPHPLPPPKPPSSRRPPPPCWTQEETLALIESYRDKRHSLRRGSLRAAEWQSVADSVSERCCQDPPSKTATQCRHKMEKLRKRYRSEKKKRPTSEKQKRPTSSSWVFFRLMDSMEIGPVIKSSASAAAPPKRGFVSSSDDDSCDDHNPLPPMGFDGGGYSSPPPPPPPLSRRMRGGDELAAAMGMLMDGYVRMERVKMEAAKEMGKRRMEMELKRTDLIVDSYRYIVDSVRNGLLGDRKRARLSETRRRSSLDF</sequence>
<dbReference type="PANTHER" id="PTHR31307:SF49">
    <property type="entry name" value="ALCOHOL DEHYDROGENASE TRANSCRIPTION FACTOR MYB_SANT-LIKE FAMILY PROTEIN"/>
    <property type="match status" value="1"/>
</dbReference>
<dbReference type="InterPro" id="IPR001005">
    <property type="entry name" value="SANT/Myb"/>
</dbReference>